<dbReference type="EMBL" id="CP073347">
    <property type="protein sequence ID" value="UTW13340.1"/>
    <property type="molecule type" value="Genomic_DNA"/>
</dbReference>
<evidence type="ECO:0000313" key="3">
    <source>
        <dbReference type="Proteomes" id="UP001058461"/>
    </source>
</evidence>
<accession>A0ABY5HQ97</accession>
<feature type="chain" id="PRO_5047154691" evidence="1">
    <location>
        <begin position="22"/>
        <end position="180"/>
    </location>
</feature>
<keyword evidence="3" id="KW-1185">Reference proteome</keyword>
<keyword evidence="1" id="KW-0732">Signal</keyword>
<evidence type="ECO:0000313" key="2">
    <source>
        <dbReference type="EMBL" id="UTW13340.1"/>
    </source>
</evidence>
<proteinExistence type="predicted"/>
<protein>
    <submittedName>
        <fullName evidence="2">Uncharacterized protein</fullName>
    </submittedName>
</protein>
<feature type="signal peptide" evidence="1">
    <location>
        <begin position="1"/>
        <end position="21"/>
    </location>
</feature>
<dbReference type="Proteomes" id="UP001058461">
    <property type="component" value="Chromosome"/>
</dbReference>
<reference evidence="2" key="1">
    <citation type="submission" date="2021-04" db="EMBL/GenBank/DDBJ databases">
        <title>Oceanospirillales bacteria with DddD are important DMSP degraders in coastal seawater.</title>
        <authorList>
            <person name="Liu J."/>
        </authorList>
    </citation>
    <scope>NUCLEOTIDE SEQUENCE</scope>
    <source>
        <strain evidence="2">D13-1</strain>
    </source>
</reference>
<dbReference type="RefSeq" id="WP_255855517.1">
    <property type="nucleotide sequence ID" value="NZ_CP073347.1"/>
</dbReference>
<evidence type="ECO:0000256" key="1">
    <source>
        <dbReference type="SAM" id="SignalP"/>
    </source>
</evidence>
<sequence length="180" mass="20735">MRQLISLLTLSLLLLAGPLHAQDLEIEAFYGHFTGTADAQVAGESERRQLTVRIEPRDDNFEVAWGTRVKRADLTQKEHFYRILFRKTRRGAIYASAMRMNVFGKHIPMDPLAGDPFVWARIHDKTLTVYAMMITNQGAYDMQIYDRTLRDDGNMDLDYTRILDGKISKEITATLKRDPQ</sequence>
<gene>
    <name evidence="2" type="ORF">KDW95_06710</name>
</gene>
<organism evidence="2 3">
    <name type="scientific">Marinobacterium rhizophilum</name>
    <dbReference type="NCBI Taxonomy" id="420402"/>
    <lineage>
        <taxon>Bacteria</taxon>
        <taxon>Pseudomonadati</taxon>
        <taxon>Pseudomonadota</taxon>
        <taxon>Gammaproteobacteria</taxon>
        <taxon>Oceanospirillales</taxon>
        <taxon>Oceanospirillaceae</taxon>
        <taxon>Marinobacterium</taxon>
    </lineage>
</organism>
<name>A0ABY5HQ97_9GAMM</name>